<sequence length="206" mass="23684">MKLFGPPSPEIDANWNRLIHDRYFAISEEEATRAWGDRRFEFVDQKRGGYSAGLEVFHTLHCVNALRMMMHPDYYPARHSHGPFHTGKQPPPPFHPLPLITPDNQHLTHTATEHCLDALRQTIQCYGSTTLIPTRYMDGARHNYIDADQTHVCRSFSFLRDFTTSRAQGNAAAADRNPSLIDPVKHRDWAQWKAEKVAAHRHQHGL</sequence>
<dbReference type="PANTHER" id="PTHR33365">
    <property type="entry name" value="YALI0B05434P"/>
    <property type="match status" value="1"/>
</dbReference>
<evidence type="ECO:0000313" key="10">
    <source>
        <dbReference type="Proteomes" id="UP001172101"/>
    </source>
</evidence>
<evidence type="ECO:0000256" key="3">
    <source>
        <dbReference type="ARBA" id="ARBA00022692"/>
    </source>
</evidence>
<evidence type="ECO:0000256" key="4">
    <source>
        <dbReference type="ARBA" id="ARBA00022989"/>
    </source>
</evidence>
<evidence type="ECO:0000256" key="8">
    <source>
        <dbReference type="ARBA" id="ARBA00035112"/>
    </source>
</evidence>
<dbReference type="GO" id="GO:0016020">
    <property type="term" value="C:membrane"/>
    <property type="evidence" value="ECO:0007669"/>
    <property type="project" value="UniProtKB-SubCell"/>
</dbReference>
<reference evidence="9" key="1">
    <citation type="submission" date="2023-06" db="EMBL/GenBank/DDBJ databases">
        <title>Genome-scale phylogeny and comparative genomics of the fungal order Sordariales.</title>
        <authorList>
            <consortium name="Lawrence Berkeley National Laboratory"/>
            <person name="Hensen N."/>
            <person name="Bonometti L."/>
            <person name="Westerberg I."/>
            <person name="Brannstrom I.O."/>
            <person name="Guillou S."/>
            <person name="Cros-Aarteil S."/>
            <person name="Calhoun S."/>
            <person name="Haridas S."/>
            <person name="Kuo A."/>
            <person name="Mondo S."/>
            <person name="Pangilinan J."/>
            <person name="Riley R."/>
            <person name="LaButti K."/>
            <person name="Andreopoulos B."/>
            <person name="Lipzen A."/>
            <person name="Chen C."/>
            <person name="Yanf M."/>
            <person name="Daum C."/>
            <person name="Ng V."/>
            <person name="Clum A."/>
            <person name="Steindorff A."/>
            <person name="Ohm R."/>
            <person name="Martin F."/>
            <person name="Silar P."/>
            <person name="Natvig D."/>
            <person name="Lalanne C."/>
            <person name="Gautier V."/>
            <person name="Ament-velasquez S.L."/>
            <person name="Kruys A."/>
            <person name="Hutchinson M.I."/>
            <person name="Powell A.J."/>
            <person name="Barry K."/>
            <person name="Miller A.N."/>
            <person name="Grigoriev I.V."/>
            <person name="Debuchy R."/>
            <person name="Gladieux P."/>
            <person name="Thoren M.H."/>
            <person name="Johannesson H."/>
        </authorList>
    </citation>
    <scope>NUCLEOTIDE SEQUENCE</scope>
    <source>
        <strain evidence="9">SMH2392-1A</strain>
    </source>
</reference>
<keyword evidence="5" id="KW-0843">Virulence</keyword>
<protein>
    <submittedName>
        <fullName evidence="9">Uncharacterized protein</fullName>
    </submittedName>
</protein>
<dbReference type="AlphaFoldDB" id="A0AA40AWQ3"/>
<dbReference type="InterPro" id="IPR021765">
    <property type="entry name" value="UstYa-like"/>
</dbReference>
<evidence type="ECO:0000256" key="7">
    <source>
        <dbReference type="ARBA" id="ARBA00023180"/>
    </source>
</evidence>
<organism evidence="9 10">
    <name type="scientific">Lasiosphaeria miniovina</name>
    <dbReference type="NCBI Taxonomy" id="1954250"/>
    <lineage>
        <taxon>Eukaryota</taxon>
        <taxon>Fungi</taxon>
        <taxon>Dikarya</taxon>
        <taxon>Ascomycota</taxon>
        <taxon>Pezizomycotina</taxon>
        <taxon>Sordariomycetes</taxon>
        <taxon>Sordariomycetidae</taxon>
        <taxon>Sordariales</taxon>
        <taxon>Lasiosphaeriaceae</taxon>
        <taxon>Lasiosphaeria</taxon>
    </lineage>
</organism>
<dbReference type="EMBL" id="JAUIRO010000003">
    <property type="protein sequence ID" value="KAK0723430.1"/>
    <property type="molecule type" value="Genomic_DNA"/>
</dbReference>
<comment type="subcellular location">
    <subcellularLocation>
        <location evidence="1">Membrane</location>
        <topology evidence="1">Single-pass membrane protein</topology>
    </subcellularLocation>
</comment>
<name>A0AA40AWQ3_9PEZI</name>
<keyword evidence="6" id="KW-0472">Membrane</keyword>
<keyword evidence="7" id="KW-0325">Glycoprotein</keyword>
<comment type="caution">
    <text evidence="9">The sequence shown here is derived from an EMBL/GenBank/DDBJ whole genome shotgun (WGS) entry which is preliminary data.</text>
</comment>
<dbReference type="RefSeq" id="XP_060299354.1">
    <property type="nucleotide sequence ID" value="XM_060434039.1"/>
</dbReference>
<dbReference type="Pfam" id="PF11807">
    <property type="entry name" value="UstYa"/>
    <property type="match status" value="1"/>
</dbReference>
<evidence type="ECO:0000256" key="1">
    <source>
        <dbReference type="ARBA" id="ARBA00004167"/>
    </source>
</evidence>
<dbReference type="GeneID" id="85317309"/>
<evidence type="ECO:0000256" key="6">
    <source>
        <dbReference type="ARBA" id="ARBA00023136"/>
    </source>
</evidence>
<proteinExistence type="inferred from homology"/>
<dbReference type="Proteomes" id="UP001172101">
    <property type="component" value="Unassembled WGS sequence"/>
</dbReference>
<evidence type="ECO:0000256" key="5">
    <source>
        <dbReference type="ARBA" id="ARBA00023026"/>
    </source>
</evidence>
<gene>
    <name evidence="9" type="ORF">B0T26DRAFT_260663</name>
</gene>
<keyword evidence="3" id="KW-0812">Transmembrane</keyword>
<keyword evidence="4" id="KW-1133">Transmembrane helix</keyword>
<accession>A0AA40AWQ3</accession>
<dbReference type="PANTHER" id="PTHR33365:SF4">
    <property type="entry name" value="CYCLOCHLOROTINE BIOSYNTHESIS PROTEIN O"/>
    <property type="match status" value="1"/>
</dbReference>
<comment type="similarity">
    <text evidence="8">Belongs to the ustYa family.</text>
</comment>
<dbReference type="GO" id="GO:0043386">
    <property type="term" value="P:mycotoxin biosynthetic process"/>
    <property type="evidence" value="ECO:0007669"/>
    <property type="project" value="InterPro"/>
</dbReference>
<keyword evidence="10" id="KW-1185">Reference proteome</keyword>
<evidence type="ECO:0000313" key="9">
    <source>
        <dbReference type="EMBL" id="KAK0723430.1"/>
    </source>
</evidence>
<comment type="pathway">
    <text evidence="2">Mycotoxin biosynthesis.</text>
</comment>
<evidence type="ECO:0000256" key="2">
    <source>
        <dbReference type="ARBA" id="ARBA00004685"/>
    </source>
</evidence>